<keyword evidence="2" id="KW-0677">Repeat</keyword>
<dbReference type="Gene3D" id="2.130.10.10">
    <property type="entry name" value="YVTN repeat-like/Quinoprotein amine dehydrogenase"/>
    <property type="match status" value="2"/>
</dbReference>
<evidence type="ECO:0000259" key="6">
    <source>
        <dbReference type="PROSITE" id="PS50181"/>
    </source>
</evidence>
<dbReference type="PROSITE" id="PS00678">
    <property type="entry name" value="WD_REPEATS_1"/>
    <property type="match status" value="5"/>
</dbReference>
<evidence type="ECO:0000256" key="5">
    <source>
        <dbReference type="SAM" id="MobiDB-lite"/>
    </source>
</evidence>
<proteinExistence type="predicted"/>
<dbReference type="AlphaFoldDB" id="A0A1S3IIX3"/>
<dbReference type="Pfam" id="PF12937">
    <property type="entry name" value="F-box-like"/>
    <property type="match status" value="1"/>
</dbReference>
<dbReference type="PROSITE" id="PS50082">
    <property type="entry name" value="WD_REPEATS_2"/>
    <property type="match status" value="5"/>
</dbReference>
<dbReference type="CDD" id="cd22148">
    <property type="entry name" value="F-box_DdgacFF-like"/>
    <property type="match status" value="1"/>
</dbReference>
<evidence type="ECO:0000313" key="7">
    <source>
        <dbReference type="Proteomes" id="UP000085678"/>
    </source>
</evidence>
<dbReference type="PANTHER" id="PTHR19872">
    <property type="entry name" value="UBIQUITIN LIGASE SPECIFICITY FACTOR/HREP PROTEIN"/>
    <property type="match status" value="1"/>
</dbReference>
<feature type="repeat" description="WD" evidence="4">
    <location>
        <begin position="526"/>
        <end position="558"/>
    </location>
</feature>
<protein>
    <submittedName>
        <fullName evidence="8">F-box/WD repeat-containing protein 7 isoform X1</fullName>
    </submittedName>
</protein>
<evidence type="ECO:0000256" key="3">
    <source>
        <dbReference type="ARBA" id="ARBA00022786"/>
    </source>
</evidence>
<keyword evidence="3" id="KW-0833">Ubl conjugation pathway</keyword>
<dbReference type="SMART" id="SM00256">
    <property type="entry name" value="FBOX"/>
    <property type="match status" value="1"/>
</dbReference>
<dbReference type="InterPro" id="IPR051075">
    <property type="entry name" value="SCF_subunit_WD-repeat"/>
</dbReference>
<dbReference type="SUPFAM" id="SSF81383">
    <property type="entry name" value="F-box domain"/>
    <property type="match status" value="1"/>
</dbReference>
<keyword evidence="1 4" id="KW-0853">WD repeat</keyword>
<feature type="repeat" description="WD" evidence="4">
    <location>
        <begin position="695"/>
        <end position="728"/>
    </location>
</feature>
<dbReference type="KEGG" id="lak:106164732"/>
<dbReference type="OrthoDB" id="5580488at2759"/>
<dbReference type="InterPro" id="IPR036322">
    <property type="entry name" value="WD40_repeat_dom_sf"/>
</dbReference>
<dbReference type="Gene3D" id="1.20.1280.50">
    <property type="match status" value="1"/>
</dbReference>
<evidence type="ECO:0000256" key="1">
    <source>
        <dbReference type="ARBA" id="ARBA00022574"/>
    </source>
</evidence>
<dbReference type="SUPFAM" id="SSF50978">
    <property type="entry name" value="WD40 repeat-like"/>
    <property type="match status" value="1"/>
</dbReference>
<dbReference type="InterPro" id="IPR036047">
    <property type="entry name" value="F-box-like_dom_sf"/>
</dbReference>
<keyword evidence="7" id="KW-1185">Reference proteome</keyword>
<feature type="repeat" description="WD" evidence="4">
    <location>
        <begin position="445"/>
        <end position="484"/>
    </location>
</feature>
<dbReference type="PROSITE" id="PS50181">
    <property type="entry name" value="FBOX"/>
    <property type="match status" value="1"/>
</dbReference>
<accession>A0A1S3IIX3</accession>
<dbReference type="Proteomes" id="UP000085678">
    <property type="component" value="Unplaced"/>
</dbReference>
<organism evidence="7 8">
    <name type="scientific">Lingula anatina</name>
    <name type="common">Brachiopod</name>
    <name type="synonym">Lingula unguis</name>
    <dbReference type="NCBI Taxonomy" id="7574"/>
    <lineage>
        <taxon>Eukaryota</taxon>
        <taxon>Metazoa</taxon>
        <taxon>Spiralia</taxon>
        <taxon>Lophotrochozoa</taxon>
        <taxon>Brachiopoda</taxon>
        <taxon>Linguliformea</taxon>
        <taxon>Lingulata</taxon>
        <taxon>Lingulida</taxon>
        <taxon>Linguloidea</taxon>
        <taxon>Lingulidae</taxon>
        <taxon>Lingula</taxon>
    </lineage>
</organism>
<dbReference type="InterPro" id="IPR001680">
    <property type="entry name" value="WD40_rpt"/>
</dbReference>
<dbReference type="GeneID" id="106164732"/>
<dbReference type="InterPro" id="IPR001810">
    <property type="entry name" value="F-box_dom"/>
</dbReference>
<dbReference type="InterPro" id="IPR015943">
    <property type="entry name" value="WD40/YVTN_repeat-like_dom_sf"/>
</dbReference>
<feature type="region of interest" description="Disordered" evidence="5">
    <location>
        <begin position="161"/>
        <end position="187"/>
    </location>
</feature>
<name>A0A1S3IIX3_LINAN</name>
<dbReference type="STRING" id="7574.A0A1S3IIX3"/>
<dbReference type="PROSITE" id="PS50294">
    <property type="entry name" value="WD_REPEATS_REGION"/>
    <property type="match status" value="5"/>
</dbReference>
<dbReference type="PRINTS" id="PR00320">
    <property type="entry name" value="GPROTEINBRPT"/>
</dbReference>
<feature type="repeat" description="WD" evidence="4">
    <location>
        <begin position="485"/>
        <end position="525"/>
    </location>
</feature>
<dbReference type="Pfam" id="PF00400">
    <property type="entry name" value="WD40"/>
    <property type="match status" value="6"/>
</dbReference>
<dbReference type="RefSeq" id="XP_013398190.1">
    <property type="nucleotide sequence ID" value="XM_013542736.2"/>
</dbReference>
<sequence>MMSIDQPGAWQWRGLGGGHATMVSVEFDRQLDRISLWLEEWTHQQRCDILEGLLVRSGYSQLQFLWTVLQPALHRDFMYSSKKEFPLLSFPPVSTYKSREIKIKLIQHRQDDYFRENSAHFRYLDEVKGASREPKMTNFDTLEMMNREKPTEFEKSSHAGLGLLPTIGKNKRPDKTSHSQGNIPMGLRTAEPLRDSWEFIKSAPATLSESDRFIEMPVRRHIQNERSPRDRLRAEIRQMLGDGKPQNPRTEHYDFKATSAPPLEQNWNTTTPMLALKEKKKFRLSRKDDGNKKEKKKILKKQDVVVPSDLPQEAWDLFHWYADLWDDVQRNEFLHKVVLKLDPRQHYFISSYLAVKQYRDFISLLPEPLALKILSYLSPAELLVASSVCRTWQRLANHNELWKSKCDEVTLEIPVSSNPLWKKVFRDNLFLKNNWSSGNCRVIEVKGHSQRVLSLTFEGRRLATGSADKSIKIWDLRNGHLIQTLRGHAKGVWCLSFFTKNLLVSGSYDGTLKVWNLKQGTTVRTMFGHEGPIYCMVRKDNIVVTGSQDRTAKVWDISRCLLLKSLAGHSAPIFAVDMDEEGKLAITGSADRSVKIWDLQAGKCKKTIWVSPTTSIMSVSYSQGFIACSYGEVICLYKLEGASLIKTFEEHQKRIECLELRITDPVKLEGVMVSAGKDGEVKYWDISHHKSCHSFKHGEKEVTCIHFDNLRIASASADQRIKIWDFNV</sequence>
<evidence type="ECO:0000256" key="4">
    <source>
        <dbReference type="PROSITE-ProRule" id="PRU00221"/>
    </source>
</evidence>
<feature type="repeat" description="WD" evidence="4">
    <location>
        <begin position="566"/>
        <end position="607"/>
    </location>
</feature>
<dbReference type="InterPro" id="IPR019775">
    <property type="entry name" value="WD40_repeat_CS"/>
</dbReference>
<feature type="domain" description="F-box" evidence="6">
    <location>
        <begin position="359"/>
        <end position="405"/>
    </location>
</feature>
<evidence type="ECO:0000256" key="2">
    <source>
        <dbReference type="ARBA" id="ARBA00022737"/>
    </source>
</evidence>
<reference evidence="8" key="1">
    <citation type="submission" date="2025-08" db="UniProtKB">
        <authorList>
            <consortium name="RefSeq"/>
        </authorList>
    </citation>
    <scope>IDENTIFICATION</scope>
    <source>
        <tissue evidence="8">Gonads</tissue>
    </source>
</reference>
<dbReference type="CDD" id="cd00200">
    <property type="entry name" value="WD40"/>
    <property type="match status" value="1"/>
</dbReference>
<dbReference type="InParanoid" id="A0A1S3IIX3"/>
<gene>
    <name evidence="8" type="primary">LOC106164732</name>
</gene>
<dbReference type="InterPro" id="IPR020472">
    <property type="entry name" value="WD40_PAC1"/>
</dbReference>
<dbReference type="PANTHER" id="PTHR19872:SF9">
    <property type="entry name" value="UBIQUITIN-BINDING SDF UBIQUITIN LIGASE COMPLEX SUBUNIT"/>
    <property type="match status" value="1"/>
</dbReference>
<dbReference type="SMART" id="SM00320">
    <property type="entry name" value="WD40"/>
    <property type="match status" value="7"/>
</dbReference>
<evidence type="ECO:0000313" key="8">
    <source>
        <dbReference type="RefSeq" id="XP_013398190.1"/>
    </source>
</evidence>